<evidence type="ECO:0000256" key="8">
    <source>
        <dbReference type="SAM" id="Phobius"/>
    </source>
</evidence>
<evidence type="ECO:0000256" key="4">
    <source>
        <dbReference type="ARBA" id="ARBA00022729"/>
    </source>
</evidence>
<feature type="transmembrane region" description="Helical" evidence="8">
    <location>
        <begin position="169"/>
        <end position="191"/>
    </location>
</feature>
<evidence type="ECO:0000256" key="3">
    <source>
        <dbReference type="ARBA" id="ARBA00022692"/>
    </source>
</evidence>
<sequence length="192" mass="20984">MQFSDFKIPILQSPRSRRLHGDGSPYCLIWAFTCSAMVCVLSAELNSTVTPAGIEPLTLAATNVAPTLGMSVSMINTPECETCESHTNCASCFNAGVSNNACFWIECKEDKSYCLHNSTISYYNVVNSTNFCSGPTEIPVPTNSRAKVTTLPFLHIPPIIKSTFNATSFLINIVLVLGMQGVIFFLCLPFMY</sequence>
<dbReference type="Ensembl" id="ENSSVLT00005029740.1">
    <property type="protein sequence ID" value="ENSSVLP00005026745.1"/>
    <property type="gene ID" value="ENSSVLG00005021177.1"/>
</dbReference>
<reference evidence="9" key="2">
    <citation type="submission" date="2025-09" db="UniProtKB">
        <authorList>
            <consortium name="Ensembl"/>
        </authorList>
    </citation>
    <scope>IDENTIFICATION</scope>
</reference>
<evidence type="ECO:0000313" key="10">
    <source>
        <dbReference type="Proteomes" id="UP000694564"/>
    </source>
</evidence>
<name>A0A8D2DKL0_SCIVU</name>
<keyword evidence="5 8" id="KW-1133">Transmembrane helix</keyword>
<evidence type="ECO:0000256" key="5">
    <source>
        <dbReference type="ARBA" id="ARBA00022989"/>
    </source>
</evidence>
<dbReference type="InterPro" id="IPR007947">
    <property type="entry name" value="CD164_MGC24"/>
</dbReference>
<proteinExistence type="inferred from homology"/>
<reference evidence="9" key="1">
    <citation type="submission" date="2025-08" db="UniProtKB">
        <authorList>
            <consortium name="Ensembl"/>
        </authorList>
    </citation>
    <scope>IDENTIFICATION</scope>
</reference>
<keyword evidence="7" id="KW-0325">Glycoprotein</keyword>
<evidence type="ECO:0000256" key="1">
    <source>
        <dbReference type="ARBA" id="ARBA00004479"/>
    </source>
</evidence>
<dbReference type="PANTHER" id="PTHR11337">
    <property type="entry name" value="MUCIN/PORIMIN"/>
    <property type="match status" value="1"/>
</dbReference>
<dbReference type="PANTHER" id="PTHR11337:SF12">
    <property type="entry name" value="SIALOMUCIN CORE PROTEIN 24"/>
    <property type="match status" value="1"/>
</dbReference>
<keyword evidence="3 8" id="KW-0812">Transmembrane</keyword>
<evidence type="ECO:0000256" key="2">
    <source>
        <dbReference type="ARBA" id="ARBA00005341"/>
    </source>
</evidence>
<evidence type="ECO:0000256" key="7">
    <source>
        <dbReference type="ARBA" id="ARBA00023180"/>
    </source>
</evidence>
<dbReference type="Proteomes" id="UP000694564">
    <property type="component" value="Chromosome 12"/>
</dbReference>
<dbReference type="OrthoDB" id="6160056at2759"/>
<keyword evidence="6 8" id="KW-0472">Membrane</keyword>
<keyword evidence="10" id="KW-1185">Reference proteome</keyword>
<comment type="subcellular location">
    <subcellularLocation>
        <location evidence="1">Membrane</location>
        <topology evidence="1">Single-pass type I membrane protein</topology>
    </subcellularLocation>
</comment>
<evidence type="ECO:0000256" key="6">
    <source>
        <dbReference type="ARBA" id="ARBA00023136"/>
    </source>
</evidence>
<dbReference type="GO" id="GO:0016020">
    <property type="term" value="C:membrane"/>
    <property type="evidence" value="ECO:0007669"/>
    <property type="project" value="UniProtKB-SubCell"/>
</dbReference>
<accession>A0A8D2DKL0</accession>
<dbReference type="GO" id="GO:0005764">
    <property type="term" value="C:lysosome"/>
    <property type="evidence" value="ECO:0007669"/>
    <property type="project" value="TreeGrafter"/>
</dbReference>
<keyword evidence="4" id="KW-0732">Signal</keyword>
<protein>
    <submittedName>
        <fullName evidence="9">Uncharacterized protein</fullName>
    </submittedName>
</protein>
<comment type="similarity">
    <text evidence="2">Belongs to the CD164 family.</text>
</comment>
<dbReference type="GO" id="GO:0005768">
    <property type="term" value="C:endosome"/>
    <property type="evidence" value="ECO:0007669"/>
    <property type="project" value="TreeGrafter"/>
</dbReference>
<dbReference type="AlphaFoldDB" id="A0A8D2DKL0"/>
<evidence type="ECO:0000313" key="9">
    <source>
        <dbReference type="Ensembl" id="ENSSVLP00005026745.1"/>
    </source>
</evidence>
<dbReference type="PRINTS" id="PR01701">
    <property type="entry name" value="CD164ANTIGEN"/>
</dbReference>
<dbReference type="GeneTree" id="ENSGT01030000235833"/>
<dbReference type="Pfam" id="PF05283">
    <property type="entry name" value="MGC-24"/>
    <property type="match status" value="2"/>
</dbReference>
<organism evidence="9 10">
    <name type="scientific">Sciurus vulgaris</name>
    <name type="common">Eurasian red squirrel</name>
    <dbReference type="NCBI Taxonomy" id="55149"/>
    <lineage>
        <taxon>Eukaryota</taxon>
        <taxon>Metazoa</taxon>
        <taxon>Chordata</taxon>
        <taxon>Craniata</taxon>
        <taxon>Vertebrata</taxon>
        <taxon>Euteleostomi</taxon>
        <taxon>Mammalia</taxon>
        <taxon>Eutheria</taxon>
        <taxon>Euarchontoglires</taxon>
        <taxon>Glires</taxon>
        <taxon>Rodentia</taxon>
        <taxon>Sciuromorpha</taxon>
        <taxon>Sciuridae</taxon>
        <taxon>Sciurinae</taxon>
        <taxon>Sciurini</taxon>
        <taxon>Sciurus</taxon>
    </lineage>
</organism>